<name>A0ABW6QYD5_9NOCA</name>
<keyword evidence="2" id="KW-1185">Reference proteome</keyword>
<evidence type="ECO:0000313" key="1">
    <source>
        <dbReference type="EMBL" id="MFF3226164.1"/>
    </source>
</evidence>
<organism evidence="1 2">
    <name type="scientific">Nocardia suismassiliense</name>
    <dbReference type="NCBI Taxonomy" id="2077092"/>
    <lineage>
        <taxon>Bacteria</taxon>
        <taxon>Bacillati</taxon>
        <taxon>Actinomycetota</taxon>
        <taxon>Actinomycetes</taxon>
        <taxon>Mycobacteriales</taxon>
        <taxon>Nocardiaceae</taxon>
        <taxon>Nocardia</taxon>
    </lineage>
</organism>
<gene>
    <name evidence="1" type="ORF">ACFYV7_25445</name>
</gene>
<comment type="caution">
    <text evidence="1">The sequence shown here is derived from an EMBL/GenBank/DDBJ whole genome shotgun (WGS) entry which is preliminary data.</text>
</comment>
<dbReference type="RefSeq" id="WP_387721205.1">
    <property type="nucleotide sequence ID" value="NZ_JBIAPI010000007.1"/>
</dbReference>
<protein>
    <submittedName>
        <fullName evidence="1">Uncharacterized protein</fullName>
    </submittedName>
</protein>
<dbReference type="Proteomes" id="UP001601948">
    <property type="component" value="Unassembled WGS sequence"/>
</dbReference>
<accession>A0ABW6QYD5</accession>
<sequence>MNITALLADSAQTDPTGKVHALGLGWSLTVTPTPPMALLLFIELSVGEHLLERYTVTGKLFDSNGEQQLTKHSQPVGFKAEMHSDQVTAGLSRQVGGVDVPEKVITVIPIPPGIALKPARYEWVVSIDVPDVADVKVSFAVVPALASDSV</sequence>
<dbReference type="EMBL" id="JBIAPI010000007">
    <property type="protein sequence ID" value="MFF3226164.1"/>
    <property type="molecule type" value="Genomic_DNA"/>
</dbReference>
<evidence type="ECO:0000313" key="2">
    <source>
        <dbReference type="Proteomes" id="UP001601948"/>
    </source>
</evidence>
<proteinExistence type="predicted"/>
<reference evidence="1 2" key="1">
    <citation type="submission" date="2024-10" db="EMBL/GenBank/DDBJ databases">
        <title>The Natural Products Discovery Center: Release of the First 8490 Sequenced Strains for Exploring Actinobacteria Biosynthetic Diversity.</title>
        <authorList>
            <person name="Kalkreuter E."/>
            <person name="Kautsar S.A."/>
            <person name="Yang D."/>
            <person name="Bader C.D."/>
            <person name="Teijaro C.N."/>
            <person name="Fluegel L."/>
            <person name="Davis C.M."/>
            <person name="Simpson J.R."/>
            <person name="Lauterbach L."/>
            <person name="Steele A.D."/>
            <person name="Gui C."/>
            <person name="Meng S."/>
            <person name="Li G."/>
            <person name="Viehrig K."/>
            <person name="Ye F."/>
            <person name="Su P."/>
            <person name="Kiefer A.F."/>
            <person name="Nichols A."/>
            <person name="Cepeda A.J."/>
            <person name="Yan W."/>
            <person name="Fan B."/>
            <person name="Jiang Y."/>
            <person name="Adhikari A."/>
            <person name="Zheng C.-J."/>
            <person name="Schuster L."/>
            <person name="Cowan T.M."/>
            <person name="Smanski M.J."/>
            <person name="Chevrette M.G."/>
            <person name="De Carvalho L.P.S."/>
            <person name="Shen B."/>
        </authorList>
    </citation>
    <scope>NUCLEOTIDE SEQUENCE [LARGE SCALE GENOMIC DNA]</scope>
    <source>
        <strain evidence="1 2">NPDC003040</strain>
    </source>
</reference>